<dbReference type="EnsemblMetazoa" id="AFAF002991-RA">
    <property type="protein sequence ID" value="AFAF002991-PA"/>
    <property type="gene ID" value="AFAF002991"/>
</dbReference>
<name>A0A182Q4M9_9DIPT</name>
<sequence length="192" mass="21227">MQNRIESFAVTGGFGSYRERPVLVDWFDGVWKSEGVVAETGGGTSSRSRPGVAAVRTAENIFRWYRLVDGERALGFKLIAYLSRQFDSAVDEEVRRRSSEVSVTWSGTLRELLQMAWAEECEKMTGAFEVASASSIVGTDTCERSTIMPSRFISETTSVPKWERPPMCGTRPGSSTLQQSAHGVLQVCVSVR</sequence>
<evidence type="ECO:0000313" key="2">
    <source>
        <dbReference type="Proteomes" id="UP000075886"/>
    </source>
</evidence>
<dbReference type="Proteomes" id="UP000075886">
    <property type="component" value="Unassembled WGS sequence"/>
</dbReference>
<keyword evidence="2" id="KW-1185">Reference proteome</keyword>
<reference evidence="1" key="2">
    <citation type="submission" date="2020-05" db="UniProtKB">
        <authorList>
            <consortium name="EnsemblMetazoa"/>
        </authorList>
    </citation>
    <scope>IDENTIFICATION</scope>
    <source>
        <strain evidence="1">FAR1</strain>
    </source>
</reference>
<proteinExistence type="predicted"/>
<protein>
    <submittedName>
        <fullName evidence="1">Uncharacterized protein</fullName>
    </submittedName>
</protein>
<reference evidence="2" key="1">
    <citation type="submission" date="2014-01" db="EMBL/GenBank/DDBJ databases">
        <title>The Genome Sequence of Anopheles farauti FAR1 (V2).</title>
        <authorList>
            <consortium name="The Broad Institute Genomics Platform"/>
            <person name="Neafsey D.E."/>
            <person name="Besansky N."/>
            <person name="Howell P."/>
            <person name="Walton C."/>
            <person name="Young S.K."/>
            <person name="Zeng Q."/>
            <person name="Gargeya S."/>
            <person name="Fitzgerald M."/>
            <person name="Haas B."/>
            <person name="Abouelleil A."/>
            <person name="Allen A.W."/>
            <person name="Alvarado L."/>
            <person name="Arachchi H.M."/>
            <person name="Berlin A.M."/>
            <person name="Chapman S.B."/>
            <person name="Gainer-Dewar J."/>
            <person name="Goldberg J."/>
            <person name="Griggs A."/>
            <person name="Gujja S."/>
            <person name="Hansen M."/>
            <person name="Howarth C."/>
            <person name="Imamovic A."/>
            <person name="Ireland A."/>
            <person name="Larimer J."/>
            <person name="McCowan C."/>
            <person name="Murphy C."/>
            <person name="Pearson M."/>
            <person name="Poon T.W."/>
            <person name="Priest M."/>
            <person name="Roberts A."/>
            <person name="Saif S."/>
            <person name="Shea T."/>
            <person name="Sisk P."/>
            <person name="Sykes S."/>
            <person name="Wortman J."/>
            <person name="Nusbaum C."/>
            <person name="Birren B."/>
        </authorList>
    </citation>
    <scope>NUCLEOTIDE SEQUENCE [LARGE SCALE GENOMIC DNA]</scope>
    <source>
        <strain evidence="2">FAR1</strain>
    </source>
</reference>
<evidence type="ECO:0000313" key="1">
    <source>
        <dbReference type="EnsemblMetazoa" id="AFAF002991-PA"/>
    </source>
</evidence>
<dbReference type="EMBL" id="AXCN02001466">
    <property type="status" value="NOT_ANNOTATED_CDS"/>
    <property type="molecule type" value="Genomic_DNA"/>
</dbReference>
<dbReference type="VEuPathDB" id="VectorBase:AFAF002991"/>
<organism evidence="1 2">
    <name type="scientific">Anopheles farauti</name>
    <dbReference type="NCBI Taxonomy" id="69004"/>
    <lineage>
        <taxon>Eukaryota</taxon>
        <taxon>Metazoa</taxon>
        <taxon>Ecdysozoa</taxon>
        <taxon>Arthropoda</taxon>
        <taxon>Hexapoda</taxon>
        <taxon>Insecta</taxon>
        <taxon>Pterygota</taxon>
        <taxon>Neoptera</taxon>
        <taxon>Endopterygota</taxon>
        <taxon>Diptera</taxon>
        <taxon>Nematocera</taxon>
        <taxon>Culicoidea</taxon>
        <taxon>Culicidae</taxon>
        <taxon>Anophelinae</taxon>
        <taxon>Anopheles</taxon>
    </lineage>
</organism>
<accession>A0A182Q4M9</accession>
<dbReference type="AlphaFoldDB" id="A0A182Q4M9"/>